<evidence type="ECO:0000256" key="1">
    <source>
        <dbReference type="ARBA" id="ARBA00005260"/>
    </source>
</evidence>
<dbReference type="GO" id="GO:0045892">
    <property type="term" value="P:negative regulation of DNA-templated transcription"/>
    <property type="evidence" value="ECO:0007669"/>
    <property type="project" value="UniProtKB-ARBA"/>
</dbReference>
<reference evidence="2" key="2">
    <citation type="submission" date="2017-12" db="EMBL/GenBank/DDBJ databases">
        <title>FDA dAtabase for Regulatory Grade micrObial Sequences (FDA-ARGOS): Supporting development and validation of Infectious Disease Dx tests.</title>
        <authorList>
            <person name="Campos J."/>
            <person name="Goldberg B."/>
            <person name="Tallon L."/>
            <person name="Sadzewicz L."/>
            <person name="Sengamalay N."/>
            <person name="Ott S."/>
            <person name="Godinez A."/>
            <person name="Nagaraj S."/>
            <person name="Vavikolanu K."/>
            <person name="Vyas G."/>
            <person name="Nadendla S."/>
            <person name="Aluvathingal J."/>
            <person name="Geyer C."/>
            <person name="Nandy P."/>
            <person name="Hobson J."/>
            <person name="Sichtig H."/>
        </authorList>
    </citation>
    <scope>NUCLEOTIDE SEQUENCE</scope>
    <source>
        <strain evidence="2">FDAARGOS_289</strain>
    </source>
</reference>
<dbReference type="GO" id="GO:0046872">
    <property type="term" value="F:metal ion binding"/>
    <property type="evidence" value="ECO:0007669"/>
    <property type="project" value="InterPro"/>
</dbReference>
<organism evidence="2 4">
    <name type="scientific">Brevundimonas vesicularis</name>
    <name type="common">Pseudomonas vesicularis</name>
    <dbReference type="NCBI Taxonomy" id="41276"/>
    <lineage>
        <taxon>Bacteria</taxon>
        <taxon>Pseudomonadati</taxon>
        <taxon>Pseudomonadota</taxon>
        <taxon>Alphaproteobacteria</taxon>
        <taxon>Caulobacterales</taxon>
        <taxon>Caulobacteraceae</taxon>
        <taxon>Brevundimonas</taxon>
    </lineage>
</organism>
<dbReference type="Proteomes" id="UP000197050">
    <property type="component" value="Chromosome"/>
</dbReference>
<dbReference type="KEGG" id="bvc:CEP68_07030"/>
<dbReference type="GeneID" id="34013955"/>
<accession>A0A1Z3U7Y9</accession>
<evidence type="ECO:0000313" key="5">
    <source>
        <dbReference type="Proteomes" id="UP000556201"/>
    </source>
</evidence>
<name>A0A1Z3U7Y9_BREVE</name>
<gene>
    <name evidence="2" type="ORF">CEP68_07030</name>
    <name evidence="3" type="ORF">HNP47_002584</name>
</gene>
<dbReference type="CDD" id="cd10148">
    <property type="entry name" value="CsoR-like_DUF156"/>
    <property type="match status" value="1"/>
</dbReference>
<dbReference type="EMBL" id="JACHLJ010000003">
    <property type="protein sequence ID" value="MBB5772568.1"/>
    <property type="molecule type" value="Genomic_DNA"/>
</dbReference>
<evidence type="ECO:0000313" key="4">
    <source>
        <dbReference type="Proteomes" id="UP000197050"/>
    </source>
</evidence>
<evidence type="ECO:0000313" key="3">
    <source>
        <dbReference type="EMBL" id="MBB5772568.1"/>
    </source>
</evidence>
<dbReference type="Gene3D" id="1.20.58.1000">
    <property type="entry name" value="Metal-sensitive repressor, helix protomer"/>
    <property type="match status" value="1"/>
</dbReference>
<keyword evidence="3" id="KW-0238">DNA-binding</keyword>
<dbReference type="Proteomes" id="UP000556201">
    <property type="component" value="Unassembled WGS sequence"/>
</dbReference>
<dbReference type="PANTHER" id="PTHR33677">
    <property type="entry name" value="TRANSCRIPTIONAL REPRESSOR FRMR-RELATED"/>
    <property type="match status" value="1"/>
</dbReference>
<dbReference type="InterPro" id="IPR003735">
    <property type="entry name" value="Metal_Tscrpt_repr"/>
</dbReference>
<dbReference type="AlphaFoldDB" id="A0A1Z3U7Y9"/>
<comment type="similarity">
    <text evidence="1">Belongs to the FrmR/RcnR family.</text>
</comment>
<dbReference type="GO" id="GO:0003677">
    <property type="term" value="F:DNA binding"/>
    <property type="evidence" value="ECO:0007669"/>
    <property type="project" value="UniProtKB-KW"/>
</dbReference>
<dbReference type="PANTHER" id="PTHR33677:SF3">
    <property type="entry name" value="COPPER-SENSING TRANSCRIPTIONAL REPRESSOR RICR"/>
    <property type="match status" value="1"/>
</dbReference>
<dbReference type="EMBL" id="CP022048">
    <property type="protein sequence ID" value="ASE39280.1"/>
    <property type="molecule type" value="Genomic_DNA"/>
</dbReference>
<reference evidence="3 5" key="3">
    <citation type="submission" date="2020-08" db="EMBL/GenBank/DDBJ databases">
        <title>Functional genomics of gut bacteria from endangered species of beetles.</title>
        <authorList>
            <person name="Carlos-Shanley C."/>
        </authorList>
    </citation>
    <scope>NUCLEOTIDE SEQUENCE [LARGE SCALE GENOMIC DNA]</scope>
    <source>
        <strain evidence="3 5">S00192</strain>
    </source>
</reference>
<protein>
    <submittedName>
        <fullName evidence="2 3">Transcriptional regulator</fullName>
    </submittedName>
</protein>
<reference evidence="4" key="1">
    <citation type="submission" date="2017-06" db="EMBL/GenBank/DDBJ databases">
        <title>FDA dAtabase for Regulatory Grade micrObial Sequences (FDA-ARGOS): Supporting development and validation of Infectious Disease Dx tests.</title>
        <authorList>
            <person name="Minogue T."/>
            <person name="Wolcott M."/>
            <person name="Wasieloski L."/>
            <person name="Aguilar W."/>
            <person name="Moore D."/>
            <person name="Tallon L."/>
            <person name="Sadzewicz L."/>
            <person name="Sengamalay N."/>
            <person name="Ott S."/>
            <person name="Godinez A."/>
            <person name="Nagaraj S."/>
            <person name="Nadendla S."/>
            <person name="Geyer C."/>
            <person name="Sichtig H."/>
        </authorList>
    </citation>
    <scope>NUCLEOTIDE SEQUENCE [LARGE SCALE GENOMIC DNA]</scope>
    <source>
        <strain evidence="4">FDAARGOS_289</strain>
    </source>
</reference>
<sequence>MQTETKPKVLNRLNRIEGQVRGIARMVEEDRYCVEVLTQLQAVRAALLRVESEVLRDHLDHCVMGAMTGDDLSDRKAKATELIDLLGRASR</sequence>
<dbReference type="Pfam" id="PF02583">
    <property type="entry name" value="Trns_repr_metal"/>
    <property type="match status" value="1"/>
</dbReference>
<dbReference type="InterPro" id="IPR038390">
    <property type="entry name" value="Metal_Tscrpt_repr_sf"/>
</dbReference>
<proteinExistence type="inferred from homology"/>
<evidence type="ECO:0000313" key="2">
    <source>
        <dbReference type="EMBL" id="ASE39280.1"/>
    </source>
</evidence>
<dbReference type="RefSeq" id="WP_088582502.1">
    <property type="nucleotide sequence ID" value="NZ_CP022048.2"/>
</dbReference>